<dbReference type="EMBL" id="BAAANF010000002">
    <property type="protein sequence ID" value="GAA1668694.1"/>
    <property type="molecule type" value="Genomic_DNA"/>
</dbReference>
<dbReference type="Proteomes" id="UP001500280">
    <property type="component" value="Unassembled WGS sequence"/>
</dbReference>
<comment type="caution">
    <text evidence="1">The sequence shown here is derived from an EMBL/GenBank/DDBJ whole genome shotgun (WGS) entry which is preliminary data.</text>
</comment>
<protein>
    <submittedName>
        <fullName evidence="1">Uncharacterized protein</fullName>
    </submittedName>
</protein>
<reference evidence="1 2" key="1">
    <citation type="journal article" date="2019" name="Int. J. Syst. Evol. Microbiol.">
        <title>The Global Catalogue of Microorganisms (GCM) 10K type strain sequencing project: providing services to taxonomists for standard genome sequencing and annotation.</title>
        <authorList>
            <consortium name="The Broad Institute Genomics Platform"/>
            <consortium name="The Broad Institute Genome Sequencing Center for Infectious Disease"/>
            <person name="Wu L."/>
            <person name="Ma J."/>
        </authorList>
    </citation>
    <scope>NUCLEOTIDE SEQUENCE [LARGE SCALE GENOMIC DNA]</scope>
    <source>
        <strain evidence="1 2">JCM 14307</strain>
    </source>
</reference>
<name>A0ABN2GC78_9ACTN</name>
<keyword evidence="2" id="KW-1185">Reference proteome</keyword>
<proteinExistence type="predicted"/>
<gene>
    <name evidence="1" type="ORF">GCM10009745_08910</name>
</gene>
<organism evidence="1 2">
    <name type="scientific">Kribbella yunnanensis</name>
    <dbReference type="NCBI Taxonomy" id="190194"/>
    <lineage>
        <taxon>Bacteria</taxon>
        <taxon>Bacillati</taxon>
        <taxon>Actinomycetota</taxon>
        <taxon>Actinomycetes</taxon>
        <taxon>Propionibacteriales</taxon>
        <taxon>Kribbellaceae</taxon>
        <taxon>Kribbella</taxon>
    </lineage>
</organism>
<evidence type="ECO:0000313" key="2">
    <source>
        <dbReference type="Proteomes" id="UP001500280"/>
    </source>
</evidence>
<accession>A0ABN2GC78</accession>
<sequence length="82" mass="8859">MQDRDATAGADRRGQVHCLEQRFAGGGGSRRLRFPALREDVGAAGGDHLAGIQYDDMGRELANQTEIVTQQQDAESPFGKLS</sequence>
<evidence type="ECO:0000313" key="1">
    <source>
        <dbReference type="EMBL" id="GAA1668694.1"/>
    </source>
</evidence>